<dbReference type="PANTHER" id="PTHR43519">
    <property type="entry name" value="ATP-DEPENDENT RNA HELICASE HRPB"/>
    <property type="match status" value="1"/>
</dbReference>
<dbReference type="SMART" id="SM00490">
    <property type="entry name" value="HELICc"/>
    <property type="match status" value="1"/>
</dbReference>
<comment type="caution">
    <text evidence="8">The sequence shown here is derived from an EMBL/GenBank/DDBJ whole genome shotgun (WGS) entry which is preliminary data.</text>
</comment>
<dbReference type="InterPro" id="IPR014001">
    <property type="entry name" value="Helicase_ATP-bd"/>
</dbReference>
<dbReference type="Gene3D" id="3.40.50.300">
    <property type="entry name" value="P-loop containing nucleotide triphosphate hydrolases"/>
    <property type="match status" value="2"/>
</dbReference>
<dbReference type="SMART" id="SM00487">
    <property type="entry name" value="DEXDc"/>
    <property type="match status" value="1"/>
</dbReference>
<dbReference type="PANTHER" id="PTHR43519:SF1">
    <property type="entry name" value="ATP-DEPENDENT RNA HELICASE HRPB"/>
    <property type="match status" value="1"/>
</dbReference>
<name>A0A3N1NL74_9GAMM</name>
<dbReference type="GO" id="GO:0005524">
    <property type="term" value="F:ATP binding"/>
    <property type="evidence" value="ECO:0007669"/>
    <property type="project" value="UniProtKB-KW"/>
</dbReference>
<reference evidence="8 9" key="1">
    <citation type="submission" date="2018-11" db="EMBL/GenBank/DDBJ databases">
        <title>Genomic Encyclopedia of Type Strains, Phase IV (KMG-IV): sequencing the most valuable type-strain genomes for metagenomic binning, comparative biology and taxonomic classification.</title>
        <authorList>
            <person name="Goeker M."/>
        </authorList>
    </citation>
    <scope>NUCLEOTIDE SEQUENCE [LARGE SCALE GENOMIC DNA]</scope>
    <source>
        <strain evidence="8 9">DSM 16974</strain>
    </source>
</reference>
<dbReference type="InterPro" id="IPR027417">
    <property type="entry name" value="P-loop_NTPase"/>
</dbReference>
<feature type="region of interest" description="Disordered" evidence="5">
    <location>
        <begin position="784"/>
        <end position="810"/>
    </location>
</feature>
<dbReference type="AlphaFoldDB" id="A0A3N1NL74"/>
<dbReference type="RefSeq" id="WP_123636872.1">
    <property type="nucleotide sequence ID" value="NZ_RJUK01000001.1"/>
</dbReference>
<dbReference type="GO" id="GO:0016787">
    <property type="term" value="F:hydrolase activity"/>
    <property type="evidence" value="ECO:0007669"/>
    <property type="project" value="UniProtKB-KW"/>
</dbReference>
<dbReference type="PROSITE" id="PS51192">
    <property type="entry name" value="HELICASE_ATP_BIND_1"/>
    <property type="match status" value="1"/>
</dbReference>
<evidence type="ECO:0000259" key="7">
    <source>
        <dbReference type="PROSITE" id="PS51194"/>
    </source>
</evidence>
<sequence>MKPTSLPNLPLSDYHADFINALGRGPLLLEAEPGAGKSTLAPLWALEAAPDGQQVWLVQPRILAARGVARRLASLYGESVGQTVGYQVPFDRQVSEATRLVVMTPGIALQRLLADPELAGVATVMLDEVHERALDQDTAWAWLQEVAVLREDIALVLMSATPDPALQQQVAQRLSAPGRCFPVSVQYLAPRRDTRGAAERLDEHLLRALSEVADWRAQTVLVFLPGWRTIEDCASALARREPSVRLARLHSRVPDQEQQEALDPASGPRVILATNIAETSLTIPDVTLVIDSGQVRRSVFEQGTGVSRLQTRRISQASAEQRRGRAGRVQAGHCIRLWSQEESLAPAEPPEVRSTDYVPLALRLAHWGSPVEELPWLEAPNRLALERARQQLQDWRLLDEAGRVTDAGRQVAALGTHPRLARFLQTALYEKALDESSLQTGAQKTLPEGALLLALALHFDALETSDQWQAAARAQRAGQRTWQRQAQRWFKALSAVESRAELDPACLADAFRDRIGHRQDSGRYRLNSGISVAPDRPLDSEWAVFADVQARGKGHRGVGWPLTLNAEQRRALSQCESRLSHRGKGWVMHTTWRMGGSVTAEDRHPVTGEALAEALVADLRERGLSAYPWPEAATGLYRRAQLANESGVLDLPTLDESVLLSTLDQWFAPFVTDSLHPDRLPWREALAFYLGHDAVQALDQLLPLQVALPSGRSVSVDYPENGTPTVSGKLQEFFGCDRFELADGRVPLRLHLASPNGSPLAITGDLGSFWQGAYGEVRKQMRGRYPKHPWPEDPASHPPTRLTKKRLGAS</sequence>
<dbReference type="CDD" id="cd18791">
    <property type="entry name" value="SF2_C_RHA"/>
    <property type="match status" value="1"/>
</dbReference>
<feature type="domain" description="Helicase C-terminal" evidence="7">
    <location>
        <begin position="200"/>
        <end position="368"/>
    </location>
</feature>
<dbReference type="InterPro" id="IPR013689">
    <property type="entry name" value="RNA_helicase_ATP-dep_HrpB_C"/>
</dbReference>
<evidence type="ECO:0000256" key="3">
    <source>
        <dbReference type="ARBA" id="ARBA00022806"/>
    </source>
</evidence>
<evidence type="ECO:0000256" key="5">
    <source>
        <dbReference type="SAM" id="MobiDB-lite"/>
    </source>
</evidence>
<dbReference type="NCBIfam" id="TIGR01970">
    <property type="entry name" value="DEAH_box_HrpB"/>
    <property type="match status" value="1"/>
</dbReference>
<evidence type="ECO:0000313" key="9">
    <source>
        <dbReference type="Proteomes" id="UP000273643"/>
    </source>
</evidence>
<dbReference type="InterPro" id="IPR011545">
    <property type="entry name" value="DEAD/DEAH_box_helicase_dom"/>
</dbReference>
<dbReference type="PROSITE" id="PS51194">
    <property type="entry name" value="HELICASE_CTER"/>
    <property type="match status" value="1"/>
</dbReference>
<dbReference type="OrthoDB" id="9805617at2"/>
<keyword evidence="1" id="KW-0547">Nucleotide-binding</keyword>
<dbReference type="SUPFAM" id="SSF52540">
    <property type="entry name" value="P-loop containing nucleoside triphosphate hydrolases"/>
    <property type="match status" value="1"/>
</dbReference>
<keyword evidence="9" id="KW-1185">Reference proteome</keyword>
<organism evidence="8 9">
    <name type="scientific">Marinimicrobium koreense</name>
    <dbReference type="NCBI Taxonomy" id="306545"/>
    <lineage>
        <taxon>Bacteria</taxon>
        <taxon>Pseudomonadati</taxon>
        <taxon>Pseudomonadota</taxon>
        <taxon>Gammaproteobacteria</taxon>
        <taxon>Cellvibrionales</taxon>
        <taxon>Cellvibrionaceae</taxon>
        <taxon>Marinimicrobium</taxon>
    </lineage>
</organism>
<dbReference type="InterPro" id="IPR010225">
    <property type="entry name" value="HrpB"/>
</dbReference>
<gene>
    <name evidence="8" type="ORF">EDC38_0106</name>
</gene>
<dbReference type="Pfam" id="PF08482">
    <property type="entry name" value="HrpB_C"/>
    <property type="match status" value="1"/>
</dbReference>
<evidence type="ECO:0000259" key="6">
    <source>
        <dbReference type="PROSITE" id="PS51192"/>
    </source>
</evidence>
<dbReference type="GO" id="GO:0004386">
    <property type="term" value="F:helicase activity"/>
    <property type="evidence" value="ECO:0007669"/>
    <property type="project" value="UniProtKB-KW"/>
</dbReference>
<dbReference type="EMBL" id="RJUK01000001">
    <property type="protein sequence ID" value="ROQ19522.1"/>
    <property type="molecule type" value="Genomic_DNA"/>
</dbReference>
<evidence type="ECO:0000256" key="2">
    <source>
        <dbReference type="ARBA" id="ARBA00022801"/>
    </source>
</evidence>
<evidence type="ECO:0000256" key="1">
    <source>
        <dbReference type="ARBA" id="ARBA00022741"/>
    </source>
</evidence>
<feature type="domain" description="Helicase ATP-binding" evidence="6">
    <location>
        <begin position="18"/>
        <end position="180"/>
    </location>
</feature>
<dbReference type="InterPro" id="IPR002464">
    <property type="entry name" value="DNA/RNA_helicase_DEAH_CS"/>
</dbReference>
<keyword evidence="2" id="KW-0378">Hydrolase</keyword>
<dbReference type="PIRSF" id="PIRSF005496">
    <property type="entry name" value="ATP_hel_hrpB"/>
    <property type="match status" value="1"/>
</dbReference>
<protein>
    <submittedName>
        <fullName evidence="8">ATP-dependent helicase HrpB</fullName>
    </submittedName>
</protein>
<dbReference type="Proteomes" id="UP000273643">
    <property type="component" value="Unassembled WGS sequence"/>
</dbReference>
<dbReference type="InterPro" id="IPR001650">
    <property type="entry name" value="Helicase_C-like"/>
</dbReference>
<keyword evidence="4" id="KW-0067">ATP-binding</keyword>
<proteinExistence type="predicted"/>
<evidence type="ECO:0000313" key="8">
    <source>
        <dbReference type="EMBL" id="ROQ19522.1"/>
    </source>
</evidence>
<dbReference type="Pfam" id="PF00271">
    <property type="entry name" value="Helicase_C"/>
    <property type="match status" value="1"/>
</dbReference>
<dbReference type="PROSITE" id="PS00690">
    <property type="entry name" value="DEAH_ATP_HELICASE"/>
    <property type="match status" value="1"/>
</dbReference>
<dbReference type="Gene3D" id="1.20.120.1080">
    <property type="match status" value="1"/>
</dbReference>
<keyword evidence="3 8" id="KW-0347">Helicase</keyword>
<dbReference type="GO" id="GO:0003676">
    <property type="term" value="F:nucleic acid binding"/>
    <property type="evidence" value="ECO:0007669"/>
    <property type="project" value="InterPro"/>
</dbReference>
<accession>A0A3N1NL74</accession>
<dbReference type="Pfam" id="PF00270">
    <property type="entry name" value="DEAD"/>
    <property type="match status" value="1"/>
</dbReference>
<evidence type="ECO:0000256" key="4">
    <source>
        <dbReference type="ARBA" id="ARBA00022840"/>
    </source>
</evidence>